<dbReference type="InterPro" id="IPR009030">
    <property type="entry name" value="Growth_fac_rcpt_cys_sf"/>
</dbReference>
<dbReference type="InterPro" id="IPR011050">
    <property type="entry name" value="Pectin_lyase_fold/virulence"/>
</dbReference>
<dbReference type="CDD" id="cd00064">
    <property type="entry name" value="FU"/>
    <property type="match status" value="1"/>
</dbReference>
<protein>
    <submittedName>
        <fullName evidence="8">Uncharacterized protein</fullName>
    </submittedName>
</protein>
<sequence>MASTGVYTSCESLGDITNYYTGKCVPCRALIPGCRRCENQIDITTSYYMCQTCEAGMYLSPQILPDGAASVILGDLTDDIPDIIYHKTRACVPDCNAVDSSMVNNPETMRCEYLGKFCIYGNYTHGCLKGHNQGEMTELRKIAELPEDFDHIEWIKRNPSQDFKVSVSLIPYGSDRSISIFENGTNHENCFLLQKKLTGFNPLEYCSLCHPNYYAETKFWLTTTSVILESDITNTTQMWSVDCVQQCGIGSYAKIVTPSEDPTSVPIHQTIGVRDARCEPCHESCLACRAGGAQGCTICKLGFTLALVDLEILAGTCEEATFSQEIFQIYVSGRRNETTLTKALKEMYDLTQRHKAIKEVQILMEPLADHFVTVQDFIELENSLNGVPTIQSDITLTIMQYTFFLDNLSRPSNCIGIIDSCSNKARIYNKIGSRLRIFIPSQGSLIVSNIIFDAIDSVLDETISVETRSCLDNFERLCCIIDYQSTLITCQDDNQESLRPIFHKFNKCFTKPIGGGLFHLALNDFGTVKEQIVRNNITIKNCEFHNFFYEMSSLIVLPTEKVTDMNPFGFYKPSYSLTLESNLFKGFTGCGSLISNKLDFEFQKSLINQNPFFNDLDYEYAAVFYQSLNKRYYTERYALQGLVQTEIIEYIQDNSGGGGGIEIGSGRRLNTNRVLQAESAAEDNFVFVLKNNTFWHFNLLKRRLTDMTSRGRERNIAKVWQENLRTLPLILEISGNMNTSTEVQIVDNSFLDINQHFGALYDTQKFDHCENILTVDFDSRYLSILSSDSSKDLYYQLTHLISVKNVTKSSVAIAGNTFMNISISGPLINLQETRGMAWNKFILMNNTFRYIHGYINTNVVQIIRENEDNPGNEFLDDPHKYNWIEPYDNLVRRSFMGGNIHFSHNNFSDISGCPTVAAGLILIGALHYTNHTESIALNSPLEINDNGFETYLTQQYGWLSSIISPAFATRYKRLTQAIDLGKFGIIQLNRQVARFEHNIYLNLSMGVSRNASDQTFNYKGSLIKLINVVRAEFNFESFTNIGGYTVEHSRQLLSLIFGLDKSTLYINGKTELFDVVNKDYWDNTHKLIEMDFLKQHLSTSLIYSHQMNKLVLGRSNVFQNVWLVDRQQALSRNQQQGILLLINHYMGGFKIGSEEGETNVSNIKGIFNAFTEERFMYWDPRAFPYDTIIKPWKAFKGDLIYGAGSILFHIHNVNNYFESLNITNINFDRLYFRPQKQYVNQIRTPSIISTILNSADITDVIKTIEITKVSLTNSQFEQAFSYFELQSDNLLISELRVDQVGKWYMLDDPQWSDWYERPSTSIDFATPRPIIKLRMYAIDGYLNSEKRRSSIMVQDSSFTNLDASKAALPIFEIDVFKDIGTGSPTQLSLTNVNITNCFPSDDSTLPPLSSLFWVTTLSTTKLIITGYQILIEDVYTQYGILKIESGIQSFVTTYSSFTRLKGIHATLLYLENKAAQTVEFYSSDFQNEGLNISDIKFVKFQASQFTQPSMVSVIGISGLLFQNCSIKDHHFAQRAAFIEVSRNSNVQIIDSVFKEMSSGRAGIIFVFLDSTLAIKNSTFSKLKSLDSAVFQVSERSEIVIQESKFTKNQGLQNGVFKISGQSNFRITDTLITENKAQYRNSIGQIFQVLDSGIFKNVTISGNQAWITSAEKQSNKGIALEIVSTSAPITFEECTFEDNLSKFGTPNLQLINAENVIIKRTNFANTISPSRVNYQEYNYGGFINIHSSTILSIFDSSFKNGLAIQGGAIFSQGDAIINIRNTLFKQNYATLQGGAIYADSMSILSISGNSFERNMVFQNGEGDAIFTQNSVEGVLDIQKVELSSNVNSNFIYADAIHSFSMQKCKVFIEKQFEIKDNKTAGVHLRNIDISAISNTLFQNLYGTNLQGGGSLILEQNENLGKIKQSGYIADCQFLNSQALYSGAALTVLSLPLLEVIRTKFDSNVAQKNGGGVYFSCGDHYQCDLILQDSEFSNNHAGVEGGAMKWTYYEPQYRNLTYKNNTAKIYGDKIASVAKQLVKIDESFIGRKSILQNATLRRLEENSEVGIQSGGKVTMYFGLIDKYGNFIRTDNKSKLIIKFCSSS</sequence>
<keyword evidence="7" id="KW-0998">Cell outer membrane</keyword>
<dbReference type="Proteomes" id="UP000785679">
    <property type="component" value="Unassembled WGS sequence"/>
</dbReference>
<keyword evidence="9" id="KW-1185">Reference proteome</keyword>
<dbReference type="SUPFAM" id="SSF57184">
    <property type="entry name" value="Growth factor receptor domain"/>
    <property type="match status" value="1"/>
</dbReference>
<gene>
    <name evidence="8" type="ORF">FGO68_gene675</name>
</gene>
<organism evidence="8 9">
    <name type="scientific">Halteria grandinella</name>
    <dbReference type="NCBI Taxonomy" id="5974"/>
    <lineage>
        <taxon>Eukaryota</taxon>
        <taxon>Sar</taxon>
        <taxon>Alveolata</taxon>
        <taxon>Ciliophora</taxon>
        <taxon>Intramacronucleata</taxon>
        <taxon>Spirotrichea</taxon>
        <taxon>Stichotrichia</taxon>
        <taxon>Sporadotrichida</taxon>
        <taxon>Halteriidae</taxon>
        <taxon>Halteria</taxon>
    </lineage>
</organism>
<evidence type="ECO:0000256" key="2">
    <source>
        <dbReference type="ARBA" id="ARBA00004442"/>
    </source>
</evidence>
<comment type="subcellular location">
    <subcellularLocation>
        <location evidence="1">Cell envelope</location>
    </subcellularLocation>
    <subcellularLocation>
        <location evidence="2">Cell outer membrane</location>
    </subcellularLocation>
    <subcellularLocation>
        <location evidence="3">Secreted</location>
    </subcellularLocation>
</comment>
<dbReference type="NCBIfam" id="TIGR01376">
    <property type="entry name" value="POMP_repeat"/>
    <property type="match status" value="1"/>
</dbReference>
<evidence type="ECO:0000313" key="9">
    <source>
        <dbReference type="Proteomes" id="UP000785679"/>
    </source>
</evidence>
<dbReference type="InterPro" id="IPR003368">
    <property type="entry name" value="POMP_repeat"/>
</dbReference>
<evidence type="ECO:0000256" key="4">
    <source>
        <dbReference type="ARBA" id="ARBA00022525"/>
    </source>
</evidence>
<keyword evidence="6" id="KW-0472">Membrane</keyword>
<dbReference type="SUPFAM" id="SSF51126">
    <property type="entry name" value="Pectin lyase-like"/>
    <property type="match status" value="3"/>
</dbReference>
<proteinExistence type="predicted"/>
<dbReference type="InterPro" id="IPR006212">
    <property type="entry name" value="Furin_repeat"/>
</dbReference>
<keyword evidence="5" id="KW-0732">Signal</keyword>
<dbReference type="EMBL" id="RRYP01000063">
    <property type="protein sequence ID" value="TNV88142.1"/>
    <property type="molecule type" value="Genomic_DNA"/>
</dbReference>
<comment type="caution">
    <text evidence="8">The sequence shown here is derived from an EMBL/GenBank/DDBJ whole genome shotgun (WGS) entry which is preliminary data.</text>
</comment>
<dbReference type="GO" id="GO:0005576">
    <property type="term" value="C:extracellular region"/>
    <property type="evidence" value="ECO:0007669"/>
    <property type="project" value="UniProtKB-SubCell"/>
</dbReference>
<dbReference type="PANTHER" id="PTHR11319">
    <property type="entry name" value="G PROTEIN-COUPLED RECEPTOR-RELATED"/>
    <property type="match status" value="1"/>
</dbReference>
<evidence type="ECO:0000256" key="7">
    <source>
        <dbReference type="ARBA" id="ARBA00023237"/>
    </source>
</evidence>
<name>A0A8J8TA32_HALGN</name>
<evidence type="ECO:0000313" key="8">
    <source>
        <dbReference type="EMBL" id="TNV88142.1"/>
    </source>
</evidence>
<evidence type="ECO:0000256" key="5">
    <source>
        <dbReference type="ARBA" id="ARBA00022729"/>
    </source>
</evidence>
<evidence type="ECO:0000256" key="6">
    <source>
        <dbReference type="ARBA" id="ARBA00023136"/>
    </source>
</evidence>
<evidence type="ECO:0000256" key="1">
    <source>
        <dbReference type="ARBA" id="ARBA00004196"/>
    </source>
</evidence>
<evidence type="ECO:0000256" key="3">
    <source>
        <dbReference type="ARBA" id="ARBA00004613"/>
    </source>
</evidence>
<reference evidence="8" key="1">
    <citation type="submission" date="2019-06" db="EMBL/GenBank/DDBJ databases">
        <authorList>
            <person name="Zheng W."/>
        </authorList>
    </citation>
    <scope>NUCLEOTIDE SEQUENCE</scope>
    <source>
        <strain evidence="8">QDHG01</strain>
    </source>
</reference>
<dbReference type="SMART" id="SM00261">
    <property type="entry name" value="FU"/>
    <property type="match status" value="1"/>
</dbReference>
<accession>A0A8J8TA32</accession>
<keyword evidence="4" id="KW-0964">Secreted</keyword>
<dbReference type="PANTHER" id="PTHR11319:SF35">
    <property type="entry name" value="OUTER MEMBRANE PROTEIN PMPC-RELATED"/>
    <property type="match status" value="1"/>
</dbReference>